<evidence type="ECO:0000259" key="2">
    <source>
        <dbReference type="Pfam" id="PF24758"/>
    </source>
</evidence>
<protein>
    <recommendedName>
        <fullName evidence="5">F-box domain-containing protein</fullName>
    </recommendedName>
</protein>
<dbReference type="OrthoDB" id="976179at2759"/>
<dbReference type="AlphaFoldDB" id="A0A9N7R1F6"/>
<dbReference type="InterPro" id="IPR055411">
    <property type="entry name" value="LRR_FXL15/At3g58940/PEG3-like"/>
</dbReference>
<dbReference type="InterPro" id="IPR001810">
    <property type="entry name" value="F-box_dom"/>
</dbReference>
<dbReference type="InterPro" id="IPR053781">
    <property type="entry name" value="F-box_AtFBL13-like"/>
</dbReference>
<dbReference type="Pfam" id="PF00646">
    <property type="entry name" value="F-box"/>
    <property type="match status" value="1"/>
</dbReference>
<accession>A0A9N7R1F6</accession>
<dbReference type="InterPro" id="IPR032675">
    <property type="entry name" value="LRR_dom_sf"/>
</dbReference>
<evidence type="ECO:0000313" key="4">
    <source>
        <dbReference type="Proteomes" id="UP001153555"/>
    </source>
</evidence>
<keyword evidence="4" id="KW-1185">Reference proteome</keyword>
<dbReference type="InterPro" id="IPR050232">
    <property type="entry name" value="FBL13/AtMIF1-like"/>
</dbReference>
<dbReference type="PANTHER" id="PTHR31900">
    <property type="entry name" value="F-BOX/RNI SUPERFAMILY PROTEIN-RELATED"/>
    <property type="match status" value="1"/>
</dbReference>
<dbReference type="Gene3D" id="1.20.1280.50">
    <property type="match status" value="1"/>
</dbReference>
<comment type="caution">
    <text evidence="3">The sequence shown here is derived from an EMBL/GenBank/DDBJ whole genome shotgun (WGS) entry which is preliminary data.</text>
</comment>
<organism evidence="3 4">
    <name type="scientific">Striga hermonthica</name>
    <name type="common">Purple witchweed</name>
    <name type="synonym">Buchnera hermonthica</name>
    <dbReference type="NCBI Taxonomy" id="68872"/>
    <lineage>
        <taxon>Eukaryota</taxon>
        <taxon>Viridiplantae</taxon>
        <taxon>Streptophyta</taxon>
        <taxon>Embryophyta</taxon>
        <taxon>Tracheophyta</taxon>
        <taxon>Spermatophyta</taxon>
        <taxon>Magnoliopsida</taxon>
        <taxon>eudicotyledons</taxon>
        <taxon>Gunneridae</taxon>
        <taxon>Pentapetalae</taxon>
        <taxon>asterids</taxon>
        <taxon>lamiids</taxon>
        <taxon>Lamiales</taxon>
        <taxon>Orobanchaceae</taxon>
        <taxon>Buchnereae</taxon>
        <taxon>Striga</taxon>
    </lineage>
</organism>
<dbReference type="PANTHER" id="PTHR31900:SF34">
    <property type="entry name" value="EMB|CAB62440.1-RELATED"/>
    <property type="match status" value="1"/>
</dbReference>
<dbReference type="CDD" id="cd22160">
    <property type="entry name" value="F-box_AtFBL13-like"/>
    <property type="match status" value="1"/>
</dbReference>
<name>A0A9N7R1F6_STRHE</name>
<dbReference type="SUPFAM" id="SSF81383">
    <property type="entry name" value="F-box domain"/>
    <property type="match status" value="1"/>
</dbReference>
<evidence type="ECO:0000259" key="1">
    <source>
        <dbReference type="Pfam" id="PF00646"/>
    </source>
</evidence>
<dbReference type="SUPFAM" id="SSF52047">
    <property type="entry name" value="RNI-like"/>
    <property type="match status" value="1"/>
</dbReference>
<reference evidence="3" key="1">
    <citation type="submission" date="2019-12" db="EMBL/GenBank/DDBJ databases">
        <authorList>
            <person name="Scholes J."/>
        </authorList>
    </citation>
    <scope>NUCLEOTIDE SEQUENCE</scope>
</reference>
<dbReference type="EMBL" id="CACSLK010003174">
    <property type="protein sequence ID" value="CAA0808502.1"/>
    <property type="molecule type" value="Genomic_DNA"/>
</dbReference>
<evidence type="ECO:0008006" key="5">
    <source>
        <dbReference type="Google" id="ProtNLM"/>
    </source>
</evidence>
<gene>
    <name evidence="3" type="ORF">SHERM_10737</name>
</gene>
<dbReference type="Proteomes" id="UP001153555">
    <property type="component" value="Unassembled WGS sequence"/>
</dbReference>
<dbReference type="Gene3D" id="3.80.10.10">
    <property type="entry name" value="Ribonuclease Inhibitor"/>
    <property type="match status" value="1"/>
</dbReference>
<feature type="domain" description="F-box/LRR-repeat protein 15/At3g58940/PEG3-like LRR" evidence="2">
    <location>
        <begin position="125"/>
        <end position="242"/>
    </location>
</feature>
<dbReference type="Pfam" id="PF24758">
    <property type="entry name" value="LRR_At5g56370"/>
    <property type="match status" value="1"/>
</dbReference>
<sequence length="458" mass="52385">MEESRRSSGKCQKISGGEQNMTSVDRLSSLPDEVICHILSFLPTKLSVATSVLGRRWRFLWVHVPCLNFSRNDFPDETEDSDISEDDFTGQTKYSDIIHRVILLHEAKRMDTFMLDFMDCNEYHLETWINFAIKRNVRNLYLDMDLPMGIFPPRLLFTCQTVVDMRIYRCVEIRSSLYIHLPSLKKLYLYDADFENDEALPHLLSGCPLLEKLTMSVHLTEKEKYLGCINVSSPTLKTLEIDLLHIFEDDIPDYRILINAQALRHLRMVNCHLGCVTNLANMTSLAEASIRVEGPFYLFVDIGSNSNVVKFLDSLCNVKCLRMTSYGAEEVFEIGFAGSIAKFGNLTKLELELSDEWHLLADLLEVADNLQLLIFGEGEFDMVRYLLKNSRLLEKMEILPLDDKSVPNNLSEGNNLKMAFDALERISLFERGSTVCQLAFYSGERAAMASNSRNWSSS</sequence>
<feature type="domain" description="F-box" evidence="1">
    <location>
        <begin position="27"/>
        <end position="65"/>
    </location>
</feature>
<proteinExistence type="predicted"/>
<dbReference type="InterPro" id="IPR036047">
    <property type="entry name" value="F-box-like_dom_sf"/>
</dbReference>
<evidence type="ECO:0000313" key="3">
    <source>
        <dbReference type="EMBL" id="CAA0808502.1"/>
    </source>
</evidence>